<comment type="catalytic activity">
    <reaction evidence="9 10">
        <text>L-glutamyl-tRNA(Gln) + L-glutamine + ATP + H2O = L-glutaminyl-tRNA(Gln) + L-glutamate + ADP + phosphate + H(+)</text>
        <dbReference type="Rhea" id="RHEA:17521"/>
        <dbReference type="Rhea" id="RHEA-COMP:9681"/>
        <dbReference type="Rhea" id="RHEA-COMP:9684"/>
        <dbReference type="ChEBI" id="CHEBI:15377"/>
        <dbReference type="ChEBI" id="CHEBI:15378"/>
        <dbReference type="ChEBI" id="CHEBI:29985"/>
        <dbReference type="ChEBI" id="CHEBI:30616"/>
        <dbReference type="ChEBI" id="CHEBI:43474"/>
        <dbReference type="ChEBI" id="CHEBI:58359"/>
        <dbReference type="ChEBI" id="CHEBI:78520"/>
        <dbReference type="ChEBI" id="CHEBI:78521"/>
        <dbReference type="ChEBI" id="CHEBI:456216"/>
    </reaction>
</comment>
<dbReference type="AlphaFoldDB" id="A0A1F7YLJ1"/>
<gene>
    <name evidence="10" type="primary">gatB</name>
    <name evidence="12" type="ORF">A2628_01600</name>
</gene>
<dbReference type="EMBL" id="MGGL01000004">
    <property type="protein sequence ID" value="OGM27468.1"/>
    <property type="molecule type" value="Genomic_DNA"/>
</dbReference>
<evidence type="ECO:0000313" key="13">
    <source>
        <dbReference type="Proteomes" id="UP000179221"/>
    </source>
</evidence>
<dbReference type="Gene3D" id="1.10.10.410">
    <property type="match status" value="1"/>
</dbReference>
<comment type="similarity">
    <text evidence="1 10">Belongs to the GatB/GatE family. GatB subfamily.</text>
</comment>
<comment type="subunit">
    <text evidence="2 10">Heterotrimer of A, B and C subunits.</text>
</comment>
<comment type="caution">
    <text evidence="12">The sequence shown here is derived from an EMBL/GenBank/DDBJ whole genome shotgun (WGS) entry which is preliminary data.</text>
</comment>
<dbReference type="Pfam" id="PF02934">
    <property type="entry name" value="GatB_N"/>
    <property type="match status" value="1"/>
</dbReference>
<dbReference type="PROSITE" id="PS01234">
    <property type="entry name" value="GATB"/>
    <property type="match status" value="1"/>
</dbReference>
<evidence type="ECO:0000256" key="4">
    <source>
        <dbReference type="ARBA" id="ARBA00022741"/>
    </source>
</evidence>
<dbReference type="InterPro" id="IPR018027">
    <property type="entry name" value="Asn/Gln_amidotransferase"/>
</dbReference>
<proteinExistence type="inferred from homology"/>
<dbReference type="InterPro" id="IPR004413">
    <property type="entry name" value="GatB"/>
</dbReference>
<evidence type="ECO:0000256" key="3">
    <source>
        <dbReference type="ARBA" id="ARBA00022598"/>
    </source>
</evidence>
<dbReference type="Pfam" id="PF02637">
    <property type="entry name" value="GatB_Yqey"/>
    <property type="match status" value="1"/>
</dbReference>
<dbReference type="PANTHER" id="PTHR11659:SF0">
    <property type="entry name" value="GLUTAMYL-TRNA(GLN) AMIDOTRANSFERASE SUBUNIT B, MITOCHONDRIAL"/>
    <property type="match status" value="1"/>
</dbReference>
<dbReference type="InterPro" id="IPR014746">
    <property type="entry name" value="Gln_synth/guanido_kin_cat_dom"/>
</dbReference>
<dbReference type="GO" id="GO:0006412">
    <property type="term" value="P:translation"/>
    <property type="evidence" value="ECO:0007669"/>
    <property type="project" value="UniProtKB-UniRule"/>
</dbReference>
<dbReference type="GO" id="GO:0050567">
    <property type="term" value="F:glutaminyl-tRNA synthase (glutamine-hydrolyzing) activity"/>
    <property type="evidence" value="ECO:0007669"/>
    <property type="project" value="UniProtKB-UniRule"/>
</dbReference>
<keyword evidence="5 10" id="KW-0067">ATP-binding</keyword>
<dbReference type="NCBIfam" id="NF004012">
    <property type="entry name" value="PRK05477.1-2"/>
    <property type="match status" value="1"/>
</dbReference>
<dbReference type="InterPro" id="IPR017958">
    <property type="entry name" value="Gln-tRNA_amidoTrfase_suB_CS"/>
</dbReference>
<sequence length="444" mass="50985">MNYIPIIGLEVHIEEETKSKMFCTCSAFHFGEKPNSHTCPTCLGLPGALPYPNNLAIKNTLLMGFAFGLEINKFSKFDRKHYFYPDLPKGYQITQYDIPFCKNGLWKNGEDTIRIRRIHLEEDTAKLVHQKIDGKKVSLVDFNRSGVPLIEMVTEPDFHDVNLVIKFLKDVQLIVRYLGISSADMEKGSMRLEANISLQSQTSKVKSQKLPDYKVELKNINSFRFLDKAILSEIKRQSEILYKGERVIQETRGYDEAKSTTYSQRIKEEAQDYRYFPEPDIPPITFTDEEIAMIKSKLIELPQDKKKRFIYLYNLSENYSDILIQDNNRADYYESAVKIGEKYSISAKTIADLMVNKNLDKGYSEPELLLKKIVELTKVDYASIEDVEKAVKKVLLEERKAVNDYQNGKGAVTGFLIGMVQKKLKGKGDPKVISSSLYKSLQIK</sequence>
<dbReference type="SUPFAM" id="SSF55931">
    <property type="entry name" value="Glutamine synthetase/guanido kinase"/>
    <property type="match status" value="1"/>
</dbReference>
<evidence type="ECO:0000256" key="9">
    <source>
        <dbReference type="ARBA" id="ARBA00047913"/>
    </source>
</evidence>
<organism evidence="12 13">
    <name type="scientific">Candidatus Woesebacteria bacterium RIFCSPHIGHO2_01_FULL_40_22</name>
    <dbReference type="NCBI Taxonomy" id="1802499"/>
    <lineage>
        <taxon>Bacteria</taxon>
        <taxon>Candidatus Woeseibacteriota</taxon>
    </lineage>
</organism>
<dbReference type="NCBIfam" id="TIGR00133">
    <property type="entry name" value="gatB"/>
    <property type="match status" value="1"/>
</dbReference>
<comment type="function">
    <text evidence="7 10">Allows the formation of correctly charged Asn-tRNA(Asn) or Gln-tRNA(Gln) through the transamidation of misacylated Asp-tRNA(Asn) or Glu-tRNA(Gln) in organisms which lack either or both of asparaginyl-tRNA or glutaminyl-tRNA synthetases. The reaction takes place in the presence of glutamine and ATP through an activated phospho-Asp-tRNA(Asn) or phospho-Glu-tRNA(Gln).</text>
</comment>
<dbReference type="GO" id="GO:0005524">
    <property type="term" value="F:ATP binding"/>
    <property type="evidence" value="ECO:0007669"/>
    <property type="project" value="UniProtKB-KW"/>
</dbReference>
<feature type="domain" description="Asn/Gln amidotransferase" evidence="11">
    <location>
        <begin position="331"/>
        <end position="441"/>
    </location>
</feature>
<dbReference type="GO" id="GO:0050566">
    <property type="term" value="F:asparaginyl-tRNA synthase (glutamine-hydrolyzing) activity"/>
    <property type="evidence" value="ECO:0007669"/>
    <property type="project" value="RHEA"/>
</dbReference>
<dbReference type="InterPro" id="IPR006075">
    <property type="entry name" value="Asn/Gln-tRNA_Trfase_suB/E_cat"/>
</dbReference>
<name>A0A1F7YLJ1_9BACT</name>
<dbReference type="InterPro" id="IPR017959">
    <property type="entry name" value="Asn/Gln-tRNA_amidoTrfase_suB/E"/>
</dbReference>
<dbReference type="EC" id="6.3.5.-" evidence="10"/>
<dbReference type="InterPro" id="IPR023168">
    <property type="entry name" value="GatB_Yqey_C_2"/>
</dbReference>
<evidence type="ECO:0000256" key="1">
    <source>
        <dbReference type="ARBA" id="ARBA00005306"/>
    </source>
</evidence>
<accession>A0A1F7YLJ1</accession>
<comment type="catalytic activity">
    <reaction evidence="8 10">
        <text>L-aspartyl-tRNA(Asn) + L-glutamine + ATP + H2O = L-asparaginyl-tRNA(Asn) + L-glutamate + ADP + phosphate + 2 H(+)</text>
        <dbReference type="Rhea" id="RHEA:14513"/>
        <dbReference type="Rhea" id="RHEA-COMP:9674"/>
        <dbReference type="Rhea" id="RHEA-COMP:9677"/>
        <dbReference type="ChEBI" id="CHEBI:15377"/>
        <dbReference type="ChEBI" id="CHEBI:15378"/>
        <dbReference type="ChEBI" id="CHEBI:29985"/>
        <dbReference type="ChEBI" id="CHEBI:30616"/>
        <dbReference type="ChEBI" id="CHEBI:43474"/>
        <dbReference type="ChEBI" id="CHEBI:58359"/>
        <dbReference type="ChEBI" id="CHEBI:78515"/>
        <dbReference type="ChEBI" id="CHEBI:78516"/>
        <dbReference type="ChEBI" id="CHEBI:456216"/>
    </reaction>
</comment>
<evidence type="ECO:0000256" key="7">
    <source>
        <dbReference type="ARBA" id="ARBA00024799"/>
    </source>
</evidence>
<dbReference type="Gene3D" id="1.10.150.380">
    <property type="entry name" value="GatB domain, N-terminal subdomain"/>
    <property type="match status" value="1"/>
</dbReference>
<evidence type="ECO:0000259" key="11">
    <source>
        <dbReference type="SMART" id="SM00845"/>
    </source>
</evidence>
<dbReference type="SMART" id="SM00845">
    <property type="entry name" value="GatB_Yqey"/>
    <property type="match status" value="1"/>
</dbReference>
<keyword evidence="6 10" id="KW-0648">Protein biosynthesis</keyword>
<dbReference type="HAMAP" id="MF_00121">
    <property type="entry name" value="GatB"/>
    <property type="match status" value="1"/>
</dbReference>
<dbReference type="PANTHER" id="PTHR11659">
    <property type="entry name" value="GLUTAMYL-TRNA GLN AMIDOTRANSFERASE SUBUNIT B MITOCHONDRIAL AND PROKARYOTIC PET112-RELATED"/>
    <property type="match status" value="1"/>
</dbReference>
<evidence type="ECO:0000256" key="10">
    <source>
        <dbReference type="HAMAP-Rule" id="MF_00121"/>
    </source>
</evidence>
<evidence type="ECO:0000256" key="6">
    <source>
        <dbReference type="ARBA" id="ARBA00022917"/>
    </source>
</evidence>
<protein>
    <recommendedName>
        <fullName evidence="10">Aspartyl/glutamyl-tRNA(Asn/Gln) amidotransferase subunit B</fullName>
        <shortName evidence="10">Asp/Glu-ADT subunit B</shortName>
        <ecNumber evidence="10">6.3.5.-</ecNumber>
    </recommendedName>
</protein>
<dbReference type="SUPFAM" id="SSF89095">
    <property type="entry name" value="GatB/YqeY motif"/>
    <property type="match status" value="1"/>
</dbReference>
<dbReference type="InterPro" id="IPR042114">
    <property type="entry name" value="GatB_C_1"/>
</dbReference>
<dbReference type="Proteomes" id="UP000179221">
    <property type="component" value="Unassembled WGS sequence"/>
</dbReference>
<evidence type="ECO:0000313" key="12">
    <source>
        <dbReference type="EMBL" id="OGM27468.1"/>
    </source>
</evidence>
<reference evidence="12 13" key="1">
    <citation type="journal article" date="2016" name="Nat. Commun.">
        <title>Thousands of microbial genomes shed light on interconnected biogeochemical processes in an aquifer system.</title>
        <authorList>
            <person name="Anantharaman K."/>
            <person name="Brown C.T."/>
            <person name="Hug L.A."/>
            <person name="Sharon I."/>
            <person name="Castelle C.J."/>
            <person name="Probst A.J."/>
            <person name="Thomas B.C."/>
            <person name="Singh A."/>
            <person name="Wilkins M.J."/>
            <person name="Karaoz U."/>
            <person name="Brodie E.L."/>
            <person name="Williams K.H."/>
            <person name="Hubbard S.S."/>
            <person name="Banfield J.F."/>
        </authorList>
    </citation>
    <scope>NUCLEOTIDE SEQUENCE [LARGE SCALE GENOMIC DNA]</scope>
</reference>
<dbReference type="InterPro" id="IPR003789">
    <property type="entry name" value="Asn/Gln_tRNA_amidoTrase-B-like"/>
</dbReference>
<evidence type="ECO:0000256" key="2">
    <source>
        <dbReference type="ARBA" id="ARBA00011123"/>
    </source>
</evidence>
<evidence type="ECO:0000256" key="8">
    <source>
        <dbReference type="ARBA" id="ARBA00047380"/>
    </source>
</evidence>
<keyword evidence="3 10" id="KW-0436">Ligase</keyword>
<evidence type="ECO:0000256" key="5">
    <source>
        <dbReference type="ARBA" id="ARBA00022840"/>
    </source>
</evidence>
<keyword evidence="4 10" id="KW-0547">Nucleotide-binding</keyword>
<dbReference type="GO" id="GO:0070681">
    <property type="term" value="P:glutaminyl-tRNAGln biosynthesis via transamidation"/>
    <property type="evidence" value="ECO:0007669"/>
    <property type="project" value="TreeGrafter"/>
</dbReference>